<dbReference type="GO" id="GO:0008270">
    <property type="term" value="F:zinc ion binding"/>
    <property type="evidence" value="ECO:0007669"/>
    <property type="project" value="UniProtKB-KW"/>
</dbReference>
<dbReference type="AlphaFoldDB" id="A0A653BPT6"/>
<dbReference type="OrthoDB" id="10004641at2759"/>
<reference evidence="3 4" key="1">
    <citation type="submission" date="2019-01" db="EMBL/GenBank/DDBJ databases">
        <authorList>
            <person name="Sayadi A."/>
        </authorList>
    </citation>
    <scope>NUCLEOTIDE SEQUENCE [LARGE SCALE GENOMIC DNA]</scope>
</reference>
<protein>
    <recommendedName>
        <fullName evidence="2">C2H2-type domain-containing protein</fullName>
    </recommendedName>
</protein>
<keyword evidence="1" id="KW-0479">Metal-binding</keyword>
<name>A0A653BPT6_CALMS</name>
<evidence type="ECO:0000256" key="1">
    <source>
        <dbReference type="PROSITE-ProRule" id="PRU00042"/>
    </source>
</evidence>
<keyword evidence="4" id="KW-1185">Reference proteome</keyword>
<dbReference type="SUPFAM" id="SSF57667">
    <property type="entry name" value="beta-beta-alpha zinc fingers"/>
    <property type="match status" value="1"/>
</dbReference>
<dbReference type="PROSITE" id="PS00028">
    <property type="entry name" value="ZINC_FINGER_C2H2_1"/>
    <property type="match status" value="1"/>
</dbReference>
<keyword evidence="1" id="KW-0863">Zinc-finger</keyword>
<dbReference type="EMBL" id="CAACVG010002909">
    <property type="protein sequence ID" value="VEN37026.1"/>
    <property type="molecule type" value="Genomic_DNA"/>
</dbReference>
<dbReference type="InterPro" id="IPR013087">
    <property type="entry name" value="Znf_C2H2_type"/>
</dbReference>
<dbReference type="Proteomes" id="UP000410492">
    <property type="component" value="Unassembled WGS sequence"/>
</dbReference>
<gene>
    <name evidence="3" type="ORF">CALMAC_LOCUS2410</name>
</gene>
<dbReference type="InterPro" id="IPR036236">
    <property type="entry name" value="Znf_C2H2_sf"/>
</dbReference>
<dbReference type="PROSITE" id="PS50157">
    <property type="entry name" value="ZINC_FINGER_C2H2_2"/>
    <property type="match status" value="1"/>
</dbReference>
<evidence type="ECO:0000313" key="3">
    <source>
        <dbReference type="EMBL" id="VEN37026.1"/>
    </source>
</evidence>
<evidence type="ECO:0000313" key="4">
    <source>
        <dbReference type="Proteomes" id="UP000410492"/>
    </source>
</evidence>
<dbReference type="Pfam" id="PF00096">
    <property type="entry name" value="zf-C2H2"/>
    <property type="match status" value="1"/>
</dbReference>
<evidence type="ECO:0000259" key="2">
    <source>
        <dbReference type="PROSITE" id="PS50157"/>
    </source>
</evidence>
<feature type="domain" description="C2H2-type" evidence="2">
    <location>
        <begin position="58"/>
        <end position="81"/>
    </location>
</feature>
<proteinExistence type="predicted"/>
<dbReference type="SMART" id="SM00355">
    <property type="entry name" value="ZnF_C2H2"/>
    <property type="match status" value="2"/>
</dbReference>
<dbReference type="Gene3D" id="3.30.160.60">
    <property type="entry name" value="Classic Zinc Finger"/>
    <property type="match status" value="1"/>
</dbReference>
<accession>A0A653BPT6</accession>
<organism evidence="3 4">
    <name type="scientific">Callosobruchus maculatus</name>
    <name type="common">Southern cowpea weevil</name>
    <name type="synonym">Pulse bruchid</name>
    <dbReference type="NCBI Taxonomy" id="64391"/>
    <lineage>
        <taxon>Eukaryota</taxon>
        <taxon>Metazoa</taxon>
        <taxon>Ecdysozoa</taxon>
        <taxon>Arthropoda</taxon>
        <taxon>Hexapoda</taxon>
        <taxon>Insecta</taxon>
        <taxon>Pterygota</taxon>
        <taxon>Neoptera</taxon>
        <taxon>Endopterygota</taxon>
        <taxon>Coleoptera</taxon>
        <taxon>Polyphaga</taxon>
        <taxon>Cucujiformia</taxon>
        <taxon>Chrysomeloidea</taxon>
        <taxon>Chrysomelidae</taxon>
        <taxon>Bruchinae</taxon>
        <taxon>Bruchini</taxon>
        <taxon>Callosobruchus</taxon>
    </lineage>
</organism>
<sequence>NTSRKCQNQHVLKSDFKKLCLSSTGHTVSRCKNCGRTYKSKPAYSRHINHECGKVEIHTCPVCSRTYKRKDIMKTHIKDLHPDYYIRERKLLENRILSEDFLSRNI</sequence>
<feature type="non-terminal residue" evidence="3">
    <location>
        <position position="1"/>
    </location>
</feature>
<keyword evidence="1" id="KW-0862">Zinc</keyword>